<reference evidence="1 2" key="1">
    <citation type="submission" date="2014-04" db="EMBL/GenBank/DDBJ databases">
        <title>The Genome Sequence of Mycobacterium tuberculosis TKK-01-0051.</title>
        <authorList>
            <consortium name="The Broad Institute Genomics Platform"/>
            <consortium name="The Broad Institute Genome Sequencing Center for Infectious Disease"/>
            <person name="Earl A.M."/>
            <person name="Cohen K."/>
            <person name="Pym A."/>
            <person name="Bishai W."/>
            <person name="Maharaj K."/>
            <person name="Desjardins C."/>
            <person name="Abeel T."/>
            <person name="Young S."/>
            <person name="Zeng Q."/>
            <person name="Gargeya S."/>
            <person name="Abouelleil A."/>
            <person name="Alvarado L."/>
            <person name="Chapman S.B."/>
            <person name="Gainer-Dewar J."/>
            <person name="Goldberg J."/>
            <person name="Griggs A."/>
            <person name="Gujja S."/>
            <person name="Hansen M."/>
            <person name="Howarth C."/>
            <person name="Imamovic A."/>
            <person name="Larimer J."/>
            <person name="Murphy C."/>
            <person name="Naylor J."/>
            <person name="Pearson M."/>
            <person name="Poon T.W."/>
            <person name="Priest M."/>
            <person name="Roberts A."/>
            <person name="Saif S."/>
            <person name="Shea T."/>
            <person name="Sykes S."/>
            <person name="Wortman J."/>
            <person name="Nusbaum C."/>
            <person name="Birren B."/>
        </authorList>
    </citation>
    <scope>NUCLEOTIDE SEQUENCE [LARGE SCALE GENOMIC DNA]</scope>
    <source>
        <strain evidence="1 2">TKK-01-0051</strain>
    </source>
</reference>
<name>A0A051UJA2_9MYCO</name>
<organism evidence="1 2">
    <name type="scientific">Mycobacterium [tuberculosis] TKK-01-0051</name>
    <dbReference type="NCBI Taxonomy" id="1324261"/>
    <lineage>
        <taxon>Bacteria</taxon>
        <taxon>Bacillati</taxon>
        <taxon>Actinomycetota</taxon>
        <taxon>Actinomycetes</taxon>
        <taxon>Mycobacteriales</taxon>
        <taxon>Mycobacteriaceae</taxon>
        <taxon>Mycobacterium</taxon>
        <taxon>Mycobacterium avium complex (MAC)</taxon>
    </lineage>
</organism>
<dbReference type="HOGENOM" id="CLU_3186134_0_0_11"/>
<dbReference type="Proteomes" id="UP000025947">
    <property type="component" value="Unassembled WGS sequence"/>
</dbReference>
<evidence type="ECO:0000313" key="2">
    <source>
        <dbReference type="Proteomes" id="UP000025947"/>
    </source>
</evidence>
<evidence type="ECO:0000313" key="1">
    <source>
        <dbReference type="EMBL" id="KBZ69299.1"/>
    </source>
</evidence>
<gene>
    <name evidence="1" type="ORF">K875_00014</name>
</gene>
<accession>A0A051UJA2</accession>
<dbReference type="EMBL" id="JLXW01000001">
    <property type="protein sequence ID" value="KBZ69299.1"/>
    <property type="molecule type" value="Genomic_DNA"/>
</dbReference>
<proteinExistence type="predicted"/>
<keyword evidence="2" id="KW-1185">Reference proteome</keyword>
<protein>
    <submittedName>
        <fullName evidence="1">Uncharacterized protein</fullName>
    </submittedName>
</protein>
<sequence length="46" mass="4913">MSGNGSNDPWFKSSSMLPLDAVSSDCRMNFPSCASEIAQSESDGLR</sequence>
<comment type="caution">
    <text evidence="1">The sequence shown here is derived from an EMBL/GenBank/DDBJ whole genome shotgun (WGS) entry which is preliminary data.</text>
</comment>
<dbReference type="AlphaFoldDB" id="A0A051UJA2"/>